<dbReference type="KEGG" id="bsau:DWV08_08375"/>
<proteinExistence type="predicted"/>
<keyword evidence="1" id="KW-1133">Transmembrane helix</keyword>
<reference evidence="2 4" key="1">
    <citation type="submission" date="2018-07" db="EMBL/GenBank/DDBJ databases">
        <title>Brachybacterium saurashtrense DSM 23186 genome sequence.</title>
        <authorList>
            <person name="Guo L."/>
        </authorList>
    </citation>
    <scope>NUCLEOTIDE SEQUENCE [LARGE SCALE GENOMIC DNA]</scope>
    <source>
        <strain evidence="2 4">DSM 23186</strain>
    </source>
</reference>
<evidence type="ECO:0000313" key="3">
    <source>
        <dbReference type="EMBL" id="RRR24641.1"/>
    </source>
</evidence>
<dbReference type="RefSeq" id="WP_115413372.1">
    <property type="nucleotide sequence ID" value="NZ_CP031356.1"/>
</dbReference>
<evidence type="ECO:0000313" key="5">
    <source>
        <dbReference type="Proteomes" id="UP000282185"/>
    </source>
</evidence>
<feature type="transmembrane region" description="Helical" evidence="1">
    <location>
        <begin position="5"/>
        <end position="22"/>
    </location>
</feature>
<organism evidence="3 5">
    <name type="scientific">Brachybacterium saurashtrense</name>
    <dbReference type="NCBI Taxonomy" id="556288"/>
    <lineage>
        <taxon>Bacteria</taxon>
        <taxon>Bacillati</taxon>
        <taxon>Actinomycetota</taxon>
        <taxon>Actinomycetes</taxon>
        <taxon>Micrococcales</taxon>
        <taxon>Dermabacteraceae</taxon>
        <taxon>Brachybacterium</taxon>
    </lineage>
</organism>
<dbReference type="Proteomes" id="UP000282185">
    <property type="component" value="Unassembled WGS sequence"/>
</dbReference>
<dbReference type="EMBL" id="QSWH01000001">
    <property type="protein sequence ID" value="RRR24641.1"/>
    <property type="molecule type" value="Genomic_DNA"/>
</dbReference>
<gene>
    <name evidence="2" type="ORF">DWV08_08375</name>
    <name evidence="3" type="ORF">DXU92_00120</name>
</gene>
<evidence type="ECO:0000256" key="1">
    <source>
        <dbReference type="SAM" id="Phobius"/>
    </source>
</evidence>
<keyword evidence="1" id="KW-0812">Transmembrane</keyword>
<name>A0A345YNX2_9MICO</name>
<reference evidence="3 5" key="2">
    <citation type="submission" date="2018-08" db="EMBL/GenBank/DDBJ databases">
        <title>Brachybacterium saurashtrense DSM 23186.</title>
        <authorList>
            <person name="Li Y."/>
        </authorList>
    </citation>
    <scope>NUCLEOTIDE SEQUENCE [LARGE SCALE GENOMIC DNA]</scope>
    <source>
        <strain evidence="3 5">DSM 23186</strain>
    </source>
</reference>
<evidence type="ECO:0000313" key="4">
    <source>
        <dbReference type="Proteomes" id="UP000254236"/>
    </source>
</evidence>
<dbReference type="AlphaFoldDB" id="A0A345YNX2"/>
<dbReference type="EMBL" id="CP031356">
    <property type="protein sequence ID" value="AXK45624.1"/>
    <property type="molecule type" value="Genomic_DNA"/>
</dbReference>
<keyword evidence="4" id="KW-1185">Reference proteome</keyword>
<sequence>MIVAWLMLFVGGMLIGGSWSFFRARKPWWSSLGLLLLGLACFGISIWRLQTG</sequence>
<dbReference type="Proteomes" id="UP000254236">
    <property type="component" value="Chromosome"/>
</dbReference>
<feature type="transmembrane region" description="Helical" evidence="1">
    <location>
        <begin position="28"/>
        <end position="49"/>
    </location>
</feature>
<keyword evidence="1" id="KW-0472">Membrane</keyword>
<protein>
    <submittedName>
        <fullName evidence="3">Uncharacterized protein</fullName>
    </submittedName>
</protein>
<accession>A0A345YNX2</accession>
<evidence type="ECO:0000313" key="2">
    <source>
        <dbReference type="EMBL" id="AXK45624.1"/>
    </source>
</evidence>